<gene>
    <name evidence="8" type="ORF">SAMN05216262_101492</name>
</gene>
<dbReference type="STRING" id="641665.GCA_002104455_00213"/>
<protein>
    <submittedName>
        <fullName evidence="8">Radical SAM superfamily enzyme YgiQ, UPF0313 family</fullName>
    </submittedName>
</protein>
<evidence type="ECO:0000259" key="7">
    <source>
        <dbReference type="PROSITE" id="PS51918"/>
    </source>
</evidence>
<dbReference type="InterPro" id="IPR006638">
    <property type="entry name" value="Elp3/MiaA/NifB-like_rSAM"/>
</dbReference>
<dbReference type="Proteomes" id="UP000199297">
    <property type="component" value="Unassembled WGS sequence"/>
</dbReference>
<keyword evidence="5" id="KW-0411">Iron-sulfur</keyword>
<dbReference type="SUPFAM" id="SSF52242">
    <property type="entry name" value="Cobalamin (vitamin B12)-binding domain"/>
    <property type="match status" value="1"/>
</dbReference>
<evidence type="ECO:0000313" key="9">
    <source>
        <dbReference type="Proteomes" id="UP000199297"/>
    </source>
</evidence>
<dbReference type="Gene3D" id="3.40.50.280">
    <property type="entry name" value="Cobalamin-binding domain"/>
    <property type="match status" value="1"/>
</dbReference>
<dbReference type="InterPro" id="IPR023404">
    <property type="entry name" value="rSAM_horseshoe"/>
</dbReference>
<dbReference type="OrthoDB" id="9801424at2"/>
<name>A0A1H7HGB1_9GAMM</name>
<dbReference type="GO" id="GO:0046872">
    <property type="term" value="F:metal ion binding"/>
    <property type="evidence" value="ECO:0007669"/>
    <property type="project" value="UniProtKB-KW"/>
</dbReference>
<dbReference type="SMART" id="SM00729">
    <property type="entry name" value="Elp3"/>
    <property type="match status" value="1"/>
</dbReference>
<feature type="domain" description="B12-binding" evidence="6">
    <location>
        <begin position="4"/>
        <end position="140"/>
    </location>
</feature>
<feature type="domain" description="Radical SAM core" evidence="7">
    <location>
        <begin position="196"/>
        <end position="467"/>
    </location>
</feature>
<dbReference type="GO" id="GO:0003824">
    <property type="term" value="F:catalytic activity"/>
    <property type="evidence" value="ECO:0007669"/>
    <property type="project" value="InterPro"/>
</dbReference>
<dbReference type="SFLD" id="SFLDS00029">
    <property type="entry name" value="Radical_SAM"/>
    <property type="match status" value="1"/>
</dbReference>
<dbReference type="InterPro" id="IPR006158">
    <property type="entry name" value="Cobalamin-bd"/>
</dbReference>
<keyword evidence="2" id="KW-0949">S-adenosyl-L-methionine</keyword>
<evidence type="ECO:0000256" key="5">
    <source>
        <dbReference type="ARBA" id="ARBA00023014"/>
    </source>
</evidence>
<evidence type="ECO:0000256" key="4">
    <source>
        <dbReference type="ARBA" id="ARBA00023004"/>
    </source>
</evidence>
<evidence type="ECO:0000256" key="1">
    <source>
        <dbReference type="ARBA" id="ARBA00001966"/>
    </source>
</evidence>
<dbReference type="InterPro" id="IPR058240">
    <property type="entry name" value="rSAM_sf"/>
</dbReference>
<keyword evidence="3" id="KW-0479">Metal-binding</keyword>
<evidence type="ECO:0000256" key="2">
    <source>
        <dbReference type="ARBA" id="ARBA00022691"/>
    </source>
</evidence>
<dbReference type="SFLD" id="SFLDG01123">
    <property type="entry name" value="methyltransferase_(Class_B)"/>
    <property type="match status" value="1"/>
</dbReference>
<dbReference type="GO" id="GO:0005829">
    <property type="term" value="C:cytosol"/>
    <property type="evidence" value="ECO:0007669"/>
    <property type="project" value="TreeGrafter"/>
</dbReference>
<keyword evidence="4" id="KW-0408">Iron</keyword>
<sequence>MAKVLFINPIVREEDVPRHIPYGIALLAAIAMKEGHLVQVYDANAWRLPISTITEVCQADDWDAICIGGLTTSYNYIKNACKLIRQAAPNATLIAGGGFLTSMPHEIFQWLPELDVGCIGESFVTFPEVLKQIDNGNHDFSSILGVIYRDSNAKAHLTNVRPNIHDLDTLPWPAWELFPLDIYFENSASLFSEESFTSKRRMDINGSFGCGLTCKYCWHLGTTGDMLIEPNENGDNDVVFTYGRNIRYHSADYIVNMVKHLHETYQIDFAAFIDENLMTMDVASKGTWLKELCEKWIEAGLQPTCRQQGIPHDENCRGVHWNGTSHAGLHRPETLKLMHQAGCTHLVYGLESFDPKILKNLGKGSNARKNFNSIATCLESGIKPIPNIIIGFPEESFTSVRNTITALKELGITAKPHFATPYPGSEWYYQYKHSILAQYNGDLEAYIMDLGDASKITAVISHEFSALQLLGLQQIVYLKDLRLLDQSEQHWGKAQTLTQPVAVPQDAFNLKPLRQAGPLAIPVVNVEPVAIK</sequence>
<organism evidence="8 9">
    <name type="scientific">Colwellia chukchiensis</name>
    <dbReference type="NCBI Taxonomy" id="641665"/>
    <lineage>
        <taxon>Bacteria</taxon>
        <taxon>Pseudomonadati</taxon>
        <taxon>Pseudomonadota</taxon>
        <taxon>Gammaproteobacteria</taxon>
        <taxon>Alteromonadales</taxon>
        <taxon>Colwelliaceae</taxon>
        <taxon>Colwellia</taxon>
    </lineage>
</organism>
<dbReference type="RefSeq" id="WP_085282379.1">
    <property type="nucleotide sequence ID" value="NZ_FOBI01000001.1"/>
</dbReference>
<reference evidence="9" key="1">
    <citation type="submission" date="2016-10" db="EMBL/GenBank/DDBJ databases">
        <authorList>
            <person name="Varghese N."/>
            <person name="Submissions S."/>
        </authorList>
    </citation>
    <scope>NUCLEOTIDE SEQUENCE [LARGE SCALE GENOMIC DNA]</scope>
    <source>
        <strain evidence="9">CGMCC 1.9127</strain>
    </source>
</reference>
<dbReference type="GO" id="GO:0031419">
    <property type="term" value="F:cobalamin binding"/>
    <property type="evidence" value="ECO:0007669"/>
    <property type="project" value="InterPro"/>
</dbReference>
<dbReference type="SUPFAM" id="SSF102114">
    <property type="entry name" value="Radical SAM enzymes"/>
    <property type="match status" value="1"/>
</dbReference>
<dbReference type="CDD" id="cd02068">
    <property type="entry name" value="radical_SAM_B12_BD"/>
    <property type="match status" value="1"/>
</dbReference>
<dbReference type="PROSITE" id="PS51332">
    <property type="entry name" value="B12_BINDING"/>
    <property type="match status" value="1"/>
</dbReference>
<dbReference type="Gene3D" id="3.80.30.20">
    <property type="entry name" value="tm_1862 like domain"/>
    <property type="match status" value="1"/>
</dbReference>
<proteinExistence type="predicted"/>
<evidence type="ECO:0000313" key="8">
    <source>
        <dbReference type="EMBL" id="SEK49373.1"/>
    </source>
</evidence>
<dbReference type="GO" id="GO:0051539">
    <property type="term" value="F:4 iron, 4 sulfur cluster binding"/>
    <property type="evidence" value="ECO:0007669"/>
    <property type="project" value="UniProtKB-KW"/>
</dbReference>
<dbReference type="PROSITE" id="PS51918">
    <property type="entry name" value="RADICAL_SAM"/>
    <property type="match status" value="1"/>
</dbReference>
<dbReference type="SFLD" id="SFLDG01082">
    <property type="entry name" value="B12-binding_domain_containing"/>
    <property type="match status" value="1"/>
</dbReference>
<keyword evidence="9" id="KW-1185">Reference proteome</keyword>
<dbReference type="InterPro" id="IPR007197">
    <property type="entry name" value="rSAM"/>
</dbReference>
<dbReference type="AlphaFoldDB" id="A0A1H7HGB1"/>
<dbReference type="EMBL" id="FOBI01000001">
    <property type="protein sequence ID" value="SEK49373.1"/>
    <property type="molecule type" value="Genomic_DNA"/>
</dbReference>
<dbReference type="Pfam" id="PF02310">
    <property type="entry name" value="B12-binding"/>
    <property type="match status" value="1"/>
</dbReference>
<comment type="cofactor">
    <cofactor evidence="1">
        <name>[4Fe-4S] cluster</name>
        <dbReference type="ChEBI" id="CHEBI:49883"/>
    </cofactor>
</comment>
<dbReference type="PANTHER" id="PTHR43409">
    <property type="entry name" value="ANAEROBIC MAGNESIUM-PROTOPORPHYRIN IX MONOMETHYL ESTER CYCLASE-RELATED"/>
    <property type="match status" value="1"/>
</dbReference>
<evidence type="ECO:0000259" key="6">
    <source>
        <dbReference type="PROSITE" id="PS51332"/>
    </source>
</evidence>
<evidence type="ECO:0000256" key="3">
    <source>
        <dbReference type="ARBA" id="ARBA00022723"/>
    </source>
</evidence>
<accession>A0A1H7HGB1</accession>
<dbReference type="InterPro" id="IPR034466">
    <property type="entry name" value="Methyltransferase_Class_B"/>
</dbReference>
<dbReference type="InterPro" id="IPR051198">
    <property type="entry name" value="BchE-like"/>
</dbReference>
<dbReference type="Pfam" id="PF04055">
    <property type="entry name" value="Radical_SAM"/>
    <property type="match status" value="1"/>
</dbReference>
<dbReference type="PANTHER" id="PTHR43409:SF16">
    <property type="entry name" value="SLR0320 PROTEIN"/>
    <property type="match status" value="1"/>
</dbReference>
<dbReference type="InterPro" id="IPR036724">
    <property type="entry name" value="Cobalamin-bd_sf"/>
</dbReference>